<comment type="caution">
    <text evidence="8">Lacks conserved residue(s) required for the propagation of feature annotation.</text>
</comment>
<proteinExistence type="inferred from homology"/>
<dbReference type="Pfam" id="PF01751">
    <property type="entry name" value="Toprim"/>
    <property type="match status" value="1"/>
</dbReference>
<comment type="caution">
    <text evidence="11">The sequence shown here is derived from an EMBL/GenBank/DDBJ whole genome shotgun (WGS) entry which is preliminary data.</text>
</comment>
<reference evidence="11" key="2">
    <citation type="submission" date="2021-04" db="EMBL/GenBank/DDBJ databases">
        <authorList>
            <person name="Gilroy R."/>
        </authorList>
    </citation>
    <scope>NUCLEOTIDE SEQUENCE</scope>
    <source>
        <strain evidence="11">ChiSjej1B19-8411</strain>
    </source>
</reference>
<comment type="function">
    <text evidence="8">Releases the supercoiling and torsional tension of DNA, which is introduced during the DNA replication and transcription, by transiently cleaving and rejoining one strand of the DNA duplex. Introduces a single-strand break via transesterification at a target site in duplex DNA. The scissile phosphodiester is attacked by the catalytic tyrosine of the enzyme, resulting in the formation of a DNA-(5'-phosphotyrosyl)-enzyme intermediate and the expulsion of a 3'-OH DNA strand. The free DNA strand then undergoes passage around the unbroken strand, thus removing DNA supercoils. Finally, in the religation step, the DNA 3'-OH attacks the covalent intermediate to expel the active-site tyrosine and restore the DNA phosphodiester backbone.</text>
</comment>
<dbReference type="PROSITE" id="PS52039">
    <property type="entry name" value="TOPO_IA_2"/>
    <property type="match status" value="1"/>
</dbReference>
<feature type="domain" description="Toprim" evidence="9">
    <location>
        <begin position="2"/>
        <end position="135"/>
    </location>
</feature>
<dbReference type="InterPro" id="IPR006171">
    <property type="entry name" value="TOPRIM_dom"/>
</dbReference>
<evidence type="ECO:0000256" key="8">
    <source>
        <dbReference type="HAMAP-Rule" id="MF_00953"/>
    </source>
</evidence>
<dbReference type="PRINTS" id="PR00417">
    <property type="entry name" value="PRTPISMRASEI"/>
</dbReference>
<evidence type="ECO:0000256" key="4">
    <source>
        <dbReference type="ARBA" id="ARBA00022842"/>
    </source>
</evidence>
<reference evidence="11" key="1">
    <citation type="journal article" date="2021" name="PeerJ">
        <title>Extensive microbial diversity within the chicken gut microbiome revealed by metagenomics and culture.</title>
        <authorList>
            <person name="Gilroy R."/>
            <person name="Ravi A."/>
            <person name="Getino M."/>
            <person name="Pursley I."/>
            <person name="Horton D.L."/>
            <person name="Alikhan N.F."/>
            <person name="Baker D."/>
            <person name="Gharbi K."/>
            <person name="Hall N."/>
            <person name="Watson M."/>
            <person name="Adriaenssens E.M."/>
            <person name="Foster-Nyarko E."/>
            <person name="Jarju S."/>
            <person name="Secka A."/>
            <person name="Antonio M."/>
            <person name="Oren A."/>
            <person name="Chaudhuri R.R."/>
            <person name="La Ragione R."/>
            <person name="Hildebrand F."/>
            <person name="Pallen M.J."/>
        </authorList>
    </citation>
    <scope>NUCLEOTIDE SEQUENCE</scope>
    <source>
        <strain evidence="11">ChiSjej1B19-8411</strain>
    </source>
</reference>
<dbReference type="InterPro" id="IPR003602">
    <property type="entry name" value="Topo_IA_DNA-bd_dom"/>
</dbReference>
<dbReference type="InterPro" id="IPR023406">
    <property type="entry name" value="Topo_IA_AS"/>
</dbReference>
<feature type="active site" description="O-(5'-phospho-DNA)-tyrosine intermediate" evidence="8">
    <location>
        <position position="308"/>
    </location>
</feature>
<evidence type="ECO:0000256" key="6">
    <source>
        <dbReference type="ARBA" id="ARBA00023125"/>
    </source>
</evidence>
<evidence type="ECO:0000256" key="7">
    <source>
        <dbReference type="ARBA" id="ARBA00023235"/>
    </source>
</evidence>
<dbReference type="EMBL" id="DXEX01000247">
    <property type="protein sequence ID" value="HIX60352.1"/>
    <property type="molecule type" value="Genomic_DNA"/>
</dbReference>
<dbReference type="SUPFAM" id="SSF56712">
    <property type="entry name" value="Prokaryotic type I DNA topoisomerase"/>
    <property type="match status" value="1"/>
</dbReference>
<dbReference type="AlphaFoldDB" id="A0A9D2B3P6"/>
<keyword evidence="3 8" id="KW-0479">Metal-binding</keyword>
<keyword evidence="5 8" id="KW-0799">Topoisomerase</keyword>
<evidence type="ECO:0000256" key="5">
    <source>
        <dbReference type="ARBA" id="ARBA00023029"/>
    </source>
</evidence>
<dbReference type="InterPro" id="IPR034144">
    <property type="entry name" value="TOPRIM_TopoIII"/>
</dbReference>
<dbReference type="CDD" id="cd00186">
    <property type="entry name" value="TOP1Ac"/>
    <property type="match status" value="1"/>
</dbReference>
<dbReference type="Gene3D" id="2.70.20.10">
    <property type="entry name" value="Topoisomerase I, domain 3"/>
    <property type="match status" value="1"/>
</dbReference>
<dbReference type="InterPro" id="IPR023405">
    <property type="entry name" value="Topo_IA_core_domain"/>
</dbReference>
<dbReference type="GO" id="GO:0000287">
    <property type="term" value="F:magnesium ion binding"/>
    <property type="evidence" value="ECO:0007669"/>
    <property type="project" value="UniProtKB-UniRule"/>
</dbReference>
<dbReference type="Proteomes" id="UP000886817">
    <property type="component" value="Unassembled WGS sequence"/>
</dbReference>
<dbReference type="EC" id="5.6.2.1" evidence="8"/>
<keyword evidence="6 8" id="KW-0238">DNA-binding</keyword>
<organism evidence="11 12">
    <name type="scientific">Candidatus Blautia gallistercoris</name>
    <dbReference type="NCBI Taxonomy" id="2838490"/>
    <lineage>
        <taxon>Bacteria</taxon>
        <taxon>Bacillati</taxon>
        <taxon>Bacillota</taxon>
        <taxon>Clostridia</taxon>
        <taxon>Lachnospirales</taxon>
        <taxon>Lachnospiraceae</taxon>
        <taxon>Blautia</taxon>
    </lineage>
</organism>
<evidence type="ECO:0000256" key="1">
    <source>
        <dbReference type="ARBA" id="ARBA00000213"/>
    </source>
</evidence>
<name>A0A9D2B3P6_9FIRM</name>
<feature type="binding site" evidence="8">
    <location>
        <position position="8"/>
    </location>
    <ligand>
        <name>Mg(2+)</name>
        <dbReference type="ChEBI" id="CHEBI:18420"/>
        <note>catalytic</note>
    </ligand>
</feature>
<dbReference type="SMART" id="SM00437">
    <property type="entry name" value="TOP1Ac"/>
    <property type="match status" value="1"/>
</dbReference>
<dbReference type="InterPro" id="IPR013825">
    <property type="entry name" value="Topo_IA_cen_sub2"/>
</dbReference>
<dbReference type="Gene3D" id="1.10.290.10">
    <property type="entry name" value="Topoisomerase I, domain 4"/>
    <property type="match status" value="1"/>
</dbReference>
<evidence type="ECO:0000256" key="3">
    <source>
        <dbReference type="ARBA" id="ARBA00022723"/>
    </source>
</evidence>
<dbReference type="InterPro" id="IPR013497">
    <property type="entry name" value="Topo_IA_cen"/>
</dbReference>
<dbReference type="GO" id="GO:0006265">
    <property type="term" value="P:DNA topological change"/>
    <property type="evidence" value="ECO:0007669"/>
    <property type="project" value="UniProtKB-UniRule"/>
</dbReference>
<feature type="site" description="Interaction with DNA" evidence="8">
    <location>
        <position position="175"/>
    </location>
</feature>
<feature type="binding site" evidence="8">
    <location>
        <position position="104"/>
    </location>
    <ligand>
        <name>Mg(2+)</name>
        <dbReference type="ChEBI" id="CHEBI:18420"/>
        <note>catalytic</note>
    </ligand>
</feature>
<dbReference type="InterPro" id="IPR013826">
    <property type="entry name" value="Topo_IA_cen_sub3"/>
</dbReference>
<gene>
    <name evidence="8" type="primary">topB</name>
    <name evidence="11" type="ORF">IAA45_11650</name>
</gene>
<dbReference type="SMART" id="SM00493">
    <property type="entry name" value="TOPRIM"/>
    <property type="match status" value="1"/>
</dbReference>
<feature type="domain" description="Topo IA-type catalytic" evidence="10">
    <location>
        <begin position="152"/>
        <end position="593"/>
    </location>
</feature>
<evidence type="ECO:0000256" key="2">
    <source>
        <dbReference type="ARBA" id="ARBA00009446"/>
    </source>
</evidence>
<protein>
    <recommendedName>
        <fullName evidence="8">DNA topoisomerase 3</fullName>
        <ecNumber evidence="8">5.6.2.1</ecNumber>
    </recommendedName>
    <alternativeName>
        <fullName evidence="8">DNA topoisomerase III</fullName>
    </alternativeName>
</protein>
<dbReference type="GO" id="GO:0043597">
    <property type="term" value="C:cytoplasmic replication fork"/>
    <property type="evidence" value="ECO:0007669"/>
    <property type="project" value="TreeGrafter"/>
</dbReference>
<comment type="catalytic activity">
    <reaction evidence="1 8">
        <text>ATP-independent breakage of single-stranded DNA, followed by passage and rejoining.</text>
        <dbReference type="EC" id="5.6.2.1"/>
    </reaction>
</comment>
<dbReference type="GO" id="GO:0003917">
    <property type="term" value="F:DNA topoisomerase type I (single strand cut, ATP-independent) activity"/>
    <property type="evidence" value="ECO:0007669"/>
    <property type="project" value="UniProtKB-UniRule"/>
</dbReference>
<dbReference type="PROSITE" id="PS00396">
    <property type="entry name" value="TOPO_IA_1"/>
    <property type="match status" value="1"/>
</dbReference>
<dbReference type="InterPro" id="IPR003601">
    <property type="entry name" value="Topo_IA_2"/>
</dbReference>
<dbReference type="PROSITE" id="PS50880">
    <property type="entry name" value="TOPRIM"/>
    <property type="match status" value="1"/>
</dbReference>
<dbReference type="NCBIfam" id="TIGR01056">
    <property type="entry name" value="topB"/>
    <property type="match status" value="1"/>
</dbReference>
<accession>A0A9D2B3P6</accession>
<dbReference type="PANTHER" id="PTHR11390">
    <property type="entry name" value="PROKARYOTIC DNA TOPOISOMERASE"/>
    <property type="match status" value="1"/>
</dbReference>
<evidence type="ECO:0000259" key="9">
    <source>
        <dbReference type="PROSITE" id="PS50880"/>
    </source>
</evidence>
<feature type="site" description="Interaction with DNA" evidence="8">
    <location>
        <position position="167"/>
    </location>
</feature>
<feature type="site" description="Interaction with DNA" evidence="8">
    <location>
        <position position="60"/>
    </location>
</feature>
<dbReference type="GO" id="GO:0003677">
    <property type="term" value="F:DNA binding"/>
    <property type="evidence" value="ECO:0007669"/>
    <property type="project" value="UniProtKB-KW"/>
</dbReference>
<evidence type="ECO:0000259" key="10">
    <source>
        <dbReference type="PROSITE" id="PS52039"/>
    </source>
</evidence>
<evidence type="ECO:0000313" key="12">
    <source>
        <dbReference type="Proteomes" id="UP000886817"/>
    </source>
</evidence>
<dbReference type="InterPro" id="IPR013824">
    <property type="entry name" value="Topo_IA_cen_sub1"/>
</dbReference>
<dbReference type="InterPro" id="IPR000380">
    <property type="entry name" value="Topo_IA"/>
</dbReference>
<dbReference type="HAMAP" id="MF_00953">
    <property type="entry name" value="Topoisom_3_prok"/>
    <property type="match status" value="1"/>
</dbReference>
<dbReference type="Pfam" id="PF01131">
    <property type="entry name" value="Topoisom_bac"/>
    <property type="match status" value="1"/>
</dbReference>
<comment type="similarity">
    <text evidence="2 8">Belongs to the type IA topoisomerase family.</text>
</comment>
<sequence length="728" mass="82897">MKALVLAEKPSVARDIARVLRCSQKGGGYLEGAKYVVTWALGHLVTLADPEEYDKKYVQWNMDTLPMIPEKMKLVVIRQTSKQYQNVKNQLFRKDISEVIIATDAGREGELVARWILEKAGCRKPVRRLWISSVTDRAISQGFAQLKDGRAYENLYHAAVARAEADWLVGINGTRALTCKYNAQLSCGRVQTPTLAMIAAREQEIREFVPKEYYGIQLRTKGLVWTWRDEKGNTRSFQKEKIEGIRSRLQDQTLQIISVEKKKKKTLSPGLYDLTTLQREANQKYGFSAKETLNIMQRLYENHKVLTYPRTDSRYIGKDVVPTIRERLSACGVGPYKTAAAVALRRPVTVNSSFVDDKKVSDHHAIIPTEQFVQLGQMTSEERKIYDMVVRRFISVLYPAFVYEQATVTAKAGDQLFTARGKTVQDPGWKAVYEQEDILEETEEENVREQILPELKQGESLPILQTSVTTGKTKPPARFTEATLLAAMENPVKYMKTRDADAVRTLGETGGLGTVATRADIIEKLFHSFLMEKKGNEIHITSKARQLLELVPEDLKKPELTADWEMKLSRIASGKLRQEQFIRDIREYTREIVQEIRAGEGQFRHDNLTNKICPNCGKRLLAVNGKNSKMLVCQDRECGYRETISRTTNARCPKCHKRMELYVKGKEETFICTCGYKEKLSSFQSRRQKEGAGVSKRDVQNYMRKQKKEAEAPVNNALAEALSGLNLK</sequence>
<dbReference type="GO" id="GO:0006281">
    <property type="term" value="P:DNA repair"/>
    <property type="evidence" value="ECO:0007669"/>
    <property type="project" value="TreeGrafter"/>
</dbReference>
<dbReference type="Gene3D" id="1.10.460.10">
    <property type="entry name" value="Topoisomerase I, domain 2"/>
    <property type="match status" value="1"/>
</dbReference>
<dbReference type="PANTHER" id="PTHR11390:SF21">
    <property type="entry name" value="DNA TOPOISOMERASE 3-ALPHA"/>
    <property type="match status" value="1"/>
</dbReference>
<comment type="cofactor">
    <cofactor evidence="8">
        <name>Mg(2+)</name>
        <dbReference type="ChEBI" id="CHEBI:18420"/>
    </cofactor>
</comment>
<feature type="region of interest" description="Interaction with DNA" evidence="8">
    <location>
        <begin position="186"/>
        <end position="191"/>
    </location>
</feature>
<dbReference type="Gene3D" id="3.40.50.140">
    <property type="match status" value="1"/>
</dbReference>
<dbReference type="GO" id="GO:0006310">
    <property type="term" value="P:DNA recombination"/>
    <property type="evidence" value="ECO:0007669"/>
    <property type="project" value="TreeGrafter"/>
</dbReference>
<dbReference type="NCBIfam" id="NF005829">
    <property type="entry name" value="PRK07726.1"/>
    <property type="match status" value="1"/>
</dbReference>
<feature type="site" description="Interaction with DNA" evidence="8">
    <location>
        <position position="310"/>
    </location>
</feature>
<dbReference type="CDD" id="cd03362">
    <property type="entry name" value="TOPRIM_TopoIA_TopoIII"/>
    <property type="match status" value="1"/>
</dbReference>
<evidence type="ECO:0000313" key="11">
    <source>
        <dbReference type="EMBL" id="HIX60352.1"/>
    </source>
</evidence>
<keyword evidence="7 8" id="KW-0413">Isomerase</keyword>
<dbReference type="InterPro" id="IPR005738">
    <property type="entry name" value="TopoIII"/>
</dbReference>
<keyword evidence="4 8" id="KW-0460">Magnesium</keyword>
<dbReference type="SMART" id="SM00436">
    <property type="entry name" value="TOP1Bc"/>
    <property type="match status" value="1"/>
</dbReference>